<dbReference type="AlphaFoldDB" id="A0A183GJ72"/>
<accession>A0A3P8GHV5</accession>
<evidence type="ECO:0000313" key="3">
    <source>
        <dbReference type="WBParaSite" id="HPBE_0002271201-mRNA-1"/>
    </source>
</evidence>
<dbReference type="WBParaSite" id="HPBE_0002271201-mRNA-1">
    <property type="protein sequence ID" value="HPBE_0002271201-mRNA-1"/>
    <property type="gene ID" value="HPBE_0002271201"/>
</dbReference>
<reference evidence="1 2" key="1">
    <citation type="submission" date="2018-11" db="EMBL/GenBank/DDBJ databases">
        <authorList>
            <consortium name="Pathogen Informatics"/>
        </authorList>
    </citation>
    <scope>NUCLEOTIDE SEQUENCE [LARGE SCALE GENOMIC DNA]</scope>
</reference>
<dbReference type="EMBL" id="UZAH01034275">
    <property type="protein sequence ID" value="VDP34279.1"/>
    <property type="molecule type" value="Genomic_DNA"/>
</dbReference>
<dbReference type="OrthoDB" id="5878023at2759"/>
<reference evidence="3" key="2">
    <citation type="submission" date="2019-09" db="UniProtKB">
        <authorList>
            <consortium name="WormBaseParasite"/>
        </authorList>
    </citation>
    <scope>IDENTIFICATION</scope>
</reference>
<evidence type="ECO:0000313" key="2">
    <source>
        <dbReference type="Proteomes" id="UP000050761"/>
    </source>
</evidence>
<organism evidence="2 3">
    <name type="scientific">Heligmosomoides polygyrus</name>
    <name type="common">Parasitic roundworm</name>
    <dbReference type="NCBI Taxonomy" id="6339"/>
    <lineage>
        <taxon>Eukaryota</taxon>
        <taxon>Metazoa</taxon>
        <taxon>Ecdysozoa</taxon>
        <taxon>Nematoda</taxon>
        <taxon>Chromadorea</taxon>
        <taxon>Rhabditida</taxon>
        <taxon>Rhabditina</taxon>
        <taxon>Rhabditomorpha</taxon>
        <taxon>Strongyloidea</taxon>
        <taxon>Heligmosomidae</taxon>
        <taxon>Heligmosomoides</taxon>
    </lineage>
</organism>
<accession>A0A183GJ72</accession>
<evidence type="ECO:0000313" key="1">
    <source>
        <dbReference type="EMBL" id="VDP34279.1"/>
    </source>
</evidence>
<name>A0A183GJ72_HELPZ</name>
<keyword evidence="2" id="KW-1185">Reference proteome</keyword>
<sequence length="484" mass="53244">MFGPRRGTAVMAIRRDCIGALLVALQRTRNYTNPSKFILGVEDLSRCTGSENEALSFVVFLLATALNMFSESVGAVAVLAYWMLVRVLENTRELTEADFRGVRDLGTSMKNLCYALDPTLITLKIHCLVDHAVLEDLPLVESPYHWSSSSIESTHRCLQLRVPQCTTNVEETIIENFLLHKDMVDKLEKEFKIFQKRHLDRLHKKIADQGRRPRCVVMVGDIGLEGDWYVPADSVLAFEGMGEEHRQFLLAQVCIRDSVVMQGLARDNEISLRELGATLAHFDTGAQYHAFITGKMRECSISLNSVKAIQDTCSQIPHSSDSIVRSLTEVVAAKSDALVGVVTTLNALLEFARANRRTIAKTEAIAVKNSSKSLPDEFFLHGRHLTRTGMLSLIHHLRYWEALVNDNSSRSQAFQERKEYRAISGPFFRDTLTKAIAADVASFSAADAADVADAADAANAADAADAADTADAAGFAAACAAGFT</sequence>
<dbReference type="Proteomes" id="UP000050761">
    <property type="component" value="Unassembled WGS sequence"/>
</dbReference>
<protein>
    <submittedName>
        <fullName evidence="3">ANK_REP_REGION domain-containing protein</fullName>
    </submittedName>
</protein>
<gene>
    <name evidence="1" type="ORF">HPBE_LOCUS22711</name>
</gene>
<proteinExistence type="predicted"/>